<feature type="region of interest" description="Disordered" evidence="1">
    <location>
        <begin position="19"/>
        <end position="77"/>
    </location>
</feature>
<dbReference type="EMBL" id="UYRT01081829">
    <property type="protein sequence ID" value="VDN25053.1"/>
    <property type="molecule type" value="Genomic_DNA"/>
</dbReference>
<organism evidence="4">
    <name type="scientific">Gongylonema pulchrum</name>
    <dbReference type="NCBI Taxonomy" id="637853"/>
    <lineage>
        <taxon>Eukaryota</taxon>
        <taxon>Metazoa</taxon>
        <taxon>Ecdysozoa</taxon>
        <taxon>Nematoda</taxon>
        <taxon>Chromadorea</taxon>
        <taxon>Rhabditida</taxon>
        <taxon>Spirurina</taxon>
        <taxon>Spiruromorpha</taxon>
        <taxon>Spiruroidea</taxon>
        <taxon>Gongylonematidae</taxon>
        <taxon>Gongylonema</taxon>
    </lineage>
</organism>
<protein>
    <submittedName>
        <fullName evidence="4">RNA polymerase-associated protein LEO1</fullName>
    </submittedName>
</protein>
<evidence type="ECO:0000313" key="4">
    <source>
        <dbReference type="WBParaSite" id="GPUH_0001496001-mRNA-1"/>
    </source>
</evidence>
<feature type="compositionally biased region" description="Acidic residues" evidence="1">
    <location>
        <begin position="38"/>
        <end position="49"/>
    </location>
</feature>
<proteinExistence type="predicted"/>
<reference evidence="4" key="1">
    <citation type="submission" date="2016-06" db="UniProtKB">
        <authorList>
            <consortium name="WormBaseParasite"/>
        </authorList>
    </citation>
    <scope>IDENTIFICATION</scope>
</reference>
<gene>
    <name evidence="2" type="ORF">GPUH_LOCUS14940</name>
</gene>
<evidence type="ECO:0000313" key="2">
    <source>
        <dbReference type="EMBL" id="VDN25053.1"/>
    </source>
</evidence>
<feature type="compositionally biased region" description="Acidic residues" evidence="1">
    <location>
        <begin position="273"/>
        <end position="287"/>
    </location>
</feature>
<sequence>MSKPEMVRQGEAQKRLNEKYLCETIDSGDDAPALQPEQEADDGSCDDGPPDGGDCGAFETAGEGSSRLSESVGSDSQAYEQYTMGPTFTRAVLPPDAKVLMLMKPNVPGEKQRLVKLEPVANPAKPDFRFAFETLRKTAKKTDLRKISLFPCEKVKSDGQGMLLTLLTTVGQCALVSVVSMGKYVTTGSTPEEVTHMHRTGGGESQMSTRPRRVHKAPQRYGDYVEEPSKSSARTRHTDIRYPESDDGEESDRNEGRRRTHSSSSKKKNVEENVAEEQEEINDEEENRDSIFANEEMDDMEE</sequence>
<dbReference type="AlphaFoldDB" id="A0A183E1U9"/>
<accession>A0A183E1U9</accession>
<feature type="compositionally biased region" description="Basic residues" evidence="1">
    <location>
        <begin position="258"/>
        <end position="267"/>
    </location>
</feature>
<name>A0A183E1U9_9BILA</name>
<reference evidence="2 3" key="2">
    <citation type="submission" date="2018-11" db="EMBL/GenBank/DDBJ databases">
        <authorList>
            <consortium name="Pathogen Informatics"/>
        </authorList>
    </citation>
    <scope>NUCLEOTIDE SEQUENCE [LARGE SCALE GENOMIC DNA]</scope>
</reference>
<dbReference type="Proteomes" id="UP000271098">
    <property type="component" value="Unassembled WGS sequence"/>
</dbReference>
<evidence type="ECO:0000313" key="3">
    <source>
        <dbReference type="Proteomes" id="UP000271098"/>
    </source>
</evidence>
<feature type="compositionally biased region" description="Polar residues" evidence="1">
    <location>
        <begin position="66"/>
        <end position="77"/>
    </location>
</feature>
<keyword evidence="3" id="KW-1185">Reference proteome</keyword>
<evidence type="ECO:0000256" key="1">
    <source>
        <dbReference type="SAM" id="MobiDB-lite"/>
    </source>
</evidence>
<dbReference type="WBParaSite" id="GPUH_0001496001-mRNA-1">
    <property type="protein sequence ID" value="GPUH_0001496001-mRNA-1"/>
    <property type="gene ID" value="GPUH_0001496001"/>
</dbReference>
<feature type="region of interest" description="Disordered" evidence="1">
    <location>
        <begin position="190"/>
        <end position="302"/>
    </location>
</feature>